<dbReference type="AlphaFoldDB" id="A0A4C1Z9J9"/>
<evidence type="ECO:0000313" key="3">
    <source>
        <dbReference type="Proteomes" id="UP000299102"/>
    </source>
</evidence>
<name>A0A4C1Z9J9_EUMVA</name>
<reference evidence="2 3" key="1">
    <citation type="journal article" date="2019" name="Commun. Biol.">
        <title>The bagworm genome reveals a unique fibroin gene that provides high tensile strength.</title>
        <authorList>
            <person name="Kono N."/>
            <person name="Nakamura H."/>
            <person name="Ohtoshi R."/>
            <person name="Tomita M."/>
            <person name="Numata K."/>
            <person name="Arakawa K."/>
        </authorList>
    </citation>
    <scope>NUCLEOTIDE SEQUENCE [LARGE SCALE GENOMIC DNA]</scope>
</reference>
<feature type="compositionally biased region" description="Basic and acidic residues" evidence="1">
    <location>
        <begin position="80"/>
        <end position="89"/>
    </location>
</feature>
<evidence type="ECO:0000256" key="1">
    <source>
        <dbReference type="SAM" id="MobiDB-lite"/>
    </source>
</evidence>
<organism evidence="2 3">
    <name type="scientific">Eumeta variegata</name>
    <name type="common">Bagworm moth</name>
    <name type="synonym">Eumeta japonica</name>
    <dbReference type="NCBI Taxonomy" id="151549"/>
    <lineage>
        <taxon>Eukaryota</taxon>
        <taxon>Metazoa</taxon>
        <taxon>Ecdysozoa</taxon>
        <taxon>Arthropoda</taxon>
        <taxon>Hexapoda</taxon>
        <taxon>Insecta</taxon>
        <taxon>Pterygota</taxon>
        <taxon>Neoptera</taxon>
        <taxon>Endopterygota</taxon>
        <taxon>Lepidoptera</taxon>
        <taxon>Glossata</taxon>
        <taxon>Ditrysia</taxon>
        <taxon>Tineoidea</taxon>
        <taxon>Psychidae</taxon>
        <taxon>Oiketicinae</taxon>
        <taxon>Eumeta</taxon>
    </lineage>
</organism>
<proteinExistence type="predicted"/>
<accession>A0A4C1Z9J9</accession>
<comment type="caution">
    <text evidence="2">The sequence shown here is derived from an EMBL/GenBank/DDBJ whole genome shotgun (WGS) entry which is preliminary data.</text>
</comment>
<feature type="region of interest" description="Disordered" evidence="1">
    <location>
        <begin position="55"/>
        <end position="89"/>
    </location>
</feature>
<sequence>MDIDTRNSRGVTRALPAFQIGICSFEDPLVKVIGNTADDKSFQSHTVRRRKVCTNPEAGAGAERARVIASPGESPARASVLRDKSPGAR</sequence>
<keyword evidence="3" id="KW-1185">Reference proteome</keyword>
<dbReference type="EMBL" id="BGZK01001613">
    <property type="protein sequence ID" value="GBP83285.1"/>
    <property type="molecule type" value="Genomic_DNA"/>
</dbReference>
<dbReference type="Proteomes" id="UP000299102">
    <property type="component" value="Unassembled WGS sequence"/>
</dbReference>
<protein>
    <submittedName>
        <fullName evidence="2">Uncharacterized protein</fullName>
    </submittedName>
</protein>
<evidence type="ECO:0000313" key="2">
    <source>
        <dbReference type="EMBL" id="GBP83285.1"/>
    </source>
</evidence>
<gene>
    <name evidence="2" type="ORF">EVAR_66021_1</name>
</gene>